<comment type="caution">
    <text evidence="3">The sequence shown here is derived from an EMBL/GenBank/DDBJ whole genome shotgun (WGS) entry which is preliminary data.</text>
</comment>
<sequence length="258" mass="29577">MAMRLMKVDISRGWMKFKLVYRKKMEEKQRRKDQQIWAARFMSEKLTKLGKQKAKEIDDVREGVITRIQQRFRSYREDMIFDRTYPLTSNMMARVQSAKVGQVVDYSMQTAPASRLWLDISHAWGVGAVLACWILTCTCTCIYCAILSWVLRQSSSAYTLLVTSRATVVFQFFRCSEHLWSLARVMAQKVRKPQKFSSEPMEPPKAEGLPCLALNFQTSSPSQPSSPEQSASNPNPRRPQTLHISAPSTILGVRGLCR</sequence>
<keyword evidence="2" id="KW-1133">Transmembrane helix</keyword>
<dbReference type="OrthoDB" id="443667at2759"/>
<keyword evidence="2" id="KW-0812">Transmembrane</keyword>
<proteinExistence type="predicted"/>
<evidence type="ECO:0000256" key="1">
    <source>
        <dbReference type="SAM" id="MobiDB-lite"/>
    </source>
</evidence>
<protein>
    <submittedName>
        <fullName evidence="3">Uncharacterized protein</fullName>
    </submittedName>
</protein>
<accession>A0A812RN95</accession>
<evidence type="ECO:0000256" key="2">
    <source>
        <dbReference type="SAM" id="Phobius"/>
    </source>
</evidence>
<dbReference type="AlphaFoldDB" id="A0A812RN95"/>
<name>A0A812RN95_9DINO</name>
<feature type="compositionally biased region" description="Low complexity" evidence="1">
    <location>
        <begin position="219"/>
        <end position="235"/>
    </location>
</feature>
<reference evidence="3" key="1">
    <citation type="submission" date="2021-02" db="EMBL/GenBank/DDBJ databases">
        <authorList>
            <person name="Dougan E. K."/>
            <person name="Rhodes N."/>
            <person name="Thang M."/>
            <person name="Chan C."/>
        </authorList>
    </citation>
    <scope>NUCLEOTIDE SEQUENCE</scope>
</reference>
<dbReference type="Proteomes" id="UP000604046">
    <property type="component" value="Unassembled WGS sequence"/>
</dbReference>
<keyword evidence="4" id="KW-1185">Reference proteome</keyword>
<keyword evidence="2" id="KW-0472">Membrane</keyword>
<dbReference type="EMBL" id="CAJNDS010002357">
    <property type="protein sequence ID" value="CAE7447500.1"/>
    <property type="molecule type" value="Genomic_DNA"/>
</dbReference>
<organism evidence="3 4">
    <name type="scientific">Symbiodinium natans</name>
    <dbReference type="NCBI Taxonomy" id="878477"/>
    <lineage>
        <taxon>Eukaryota</taxon>
        <taxon>Sar</taxon>
        <taxon>Alveolata</taxon>
        <taxon>Dinophyceae</taxon>
        <taxon>Suessiales</taxon>
        <taxon>Symbiodiniaceae</taxon>
        <taxon>Symbiodinium</taxon>
    </lineage>
</organism>
<gene>
    <name evidence="3" type="ORF">SNAT2548_LOCUS24410</name>
</gene>
<evidence type="ECO:0000313" key="4">
    <source>
        <dbReference type="Proteomes" id="UP000604046"/>
    </source>
</evidence>
<feature type="transmembrane region" description="Helical" evidence="2">
    <location>
        <begin position="124"/>
        <end position="151"/>
    </location>
</feature>
<feature type="region of interest" description="Disordered" evidence="1">
    <location>
        <begin position="215"/>
        <end position="244"/>
    </location>
</feature>
<evidence type="ECO:0000313" key="3">
    <source>
        <dbReference type="EMBL" id="CAE7447500.1"/>
    </source>
</evidence>